<dbReference type="Proteomes" id="UP000295023">
    <property type="component" value="Unassembled WGS sequence"/>
</dbReference>
<feature type="compositionally biased region" description="Low complexity" evidence="1">
    <location>
        <begin position="39"/>
        <end position="55"/>
    </location>
</feature>
<reference evidence="3 4" key="1">
    <citation type="submission" date="2019-03" db="EMBL/GenBank/DDBJ databases">
        <title>Paracraurococcus aquatilis NE82 genome sequence.</title>
        <authorList>
            <person name="Zhao Y."/>
            <person name="Du Z."/>
        </authorList>
    </citation>
    <scope>NUCLEOTIDE SEQUENCE [LARGE SCALE GENOMIC DNA]</scope>
    <source>
        <strain evidence="3 4">NE82</strain>
    </source>
</reference>
<evidence type="ECO:0000313" key="4">
    <source>
        <dbReference type="Proteomes" id="UP000295023"/>
    </source>
</evidence>
<accession>A0A4R4D733</accession>
<gene>
    <name evidence="3" type="ORF">EXY23_23235</name>
</gene>
<feature type="domain" description="Restriction system protein Mrr-like N-terminal" evidence="2">
    <location>
        <begin position="66"/>
        <end position="144"/>
    </location>
</feature>
<sequence length="154" mass="17423">MVPVVRISDQTWEAMKTLALPFEKPDELIARAMAHLAATPAAERPAAPAKPQQAPRSLGHLRSTDFTQPIQDCLREAGGRETVPRVRAWLERRMGHRFTDADREILPTAKEPRWWKNAAWERNRLARAGVIRDDSPRGIWELADPAPALRSAKH</sequence>
<organism evidence="3 4">
    <name type="scientific">Roseicella aquatilis</name>
    <dbReference type="NCBI Taxonomy" id="2527868"/>
    <lineage>
        <taxon>Bacteria</taxon>
        <taxon>Pseudomonadati</taxon>
        <taxon>Pseudomonadota</taxon>
        <taxon>Alphaproteobacteria</taxon>
        <taxon>Acetobacterales</taxon>
        <taxon>Roseomonadaceae</taxon>
        <taxon>Roseicella</taxon>
    </lineage>
</organism>
<feature type="region of interest" description="Disordered" evidence="1">
    <location>
        <begin position="39"/>
        <end position="63"/>
    </location>
</feature>
<dbReference type="EMBL" id="SKBM01000032">
    <property type="protein sequence ID" value="TCZ54589.1"/>
    <property type="molecule type" value="Genomic_DNA"/>
</dbReference>
<protein>
    <recommendedName>
        <fullName evidence="2">Restriction system protein Mrr-like N-terminal domain-containing protein</fullName>
    </recommendedName>
</protein>
<evidence type="ECO:0000256" key="1">
    <source>
        <dbReference type="SAM" id="MobiDB-lite"/>
    </source>
</evidence>
<dbReference type="RefSeq" id="WP_132295513.1">
    <property type="nucleotide sequence ID" value="NZ_SKBM01000032.1"/>
</dbReference>
<dbReference type="OrthoDB" id="9815437at2"/>
<keyword evidence="4" id="KW-1185">Reference proteome</keyword>
<dbReference type="AlphaFoldDB" id="A0A4R4D733"/>
<dbReference type="InterPro" id="IPR025745">
    <property type="entry name" value="Mrr-like_N_dom"/>
</dbReference>
<comment type="caution">
    <text evidence="3">The sequence shown here is derived from an EMBL/GenBank/DDBJ whole genome shotgun (WGS) entry which is preliminary data.</text>
</comment>
<dbReference type="Pfam" id="PF14338">
    <property type="entry name" value="Mrr_N"/>
    <property type="match status" value="1"/>
</dbReference>
<name>A0A4R4D733_9PROT</name>
<evidence type="ECO:0000313" key="3">
    <source>
        <dbReference type="EMBL" id="TCZ54589.1"/>
    </source>
</evidence>
<proteinExistence type="predicted"/>
<evidence type="ECO:0000259" key="2">
    <source>
        <dbReference type="Pfam" id="PF14338"/>
    </source>
</evidence>